<gene>
    <name evidence="3" type="ORF">AWB76_01641</name>
</gene>
<proteinExistence type="inferred from homology"/>
<name>A0A158A2R5_9BURK</name>
<feature type="domain" description="UspA" evidence="2">
    <location>
        <begin position="12"/>
        <end position="153"/>
    </location>
</feature>
<dbReference type="PANTHER" id="PTHR46268">
    <property type="entry name" value="STRESS RESPONSE PROTEIN NHAX"/>
    <property type="match status" value="1"/>
</dbReference>
<dbReference type="EMBL" id="FCOI02000004">
    <property type="protein sequence ID" value="SAK52009.1"/>
    <property type="molecule type" value="Genomic_DNA"/>
</dbReference>
<dbReference type="Proteomes" id="UP000054624">
    <property type="component" value="Unassembled WGS sequence"/>
</dbReference>
<dbReference type="STRING" id="1777137.AWB76_01641"/>
<sequence length="288" mass="30480">MLNRLGESSMTYRTILVHLDTSARAHPRLETALQLAKQFDAYVIGLYAVFEPNARAFNVMAGSAGYYDEYAAMRRERANALERLFHAELNRAGVSGEWLAPGGGADRAVPHHARCADLVIVGQDDPGDAESFIGEGFREHLILSAGRPVLLVPYTGSFAAVGQFPMIAWDGGREAARAVHDALPLLKAAGRATIVTLDVHAGDARGERSAGGDIAACIARHGVEVEIVPGVAGTEASAGDVLLSRAADLGADLVVMGGYGHARLRELVLGGATRTFLESMTVPVLMSH</sequence>
<dbReference type="PANTHER" id="PTHR46268:SF15">
    <property type="entry name" value="UNIVERSAL STRESS PROTEIN HP_0031"/>
    <property type="match status" value="1"/>
</dbReference>
<dbReference type="CDD" id="cd00293">
    <property type="entry name" value="USP-like"/>
    <property type="match status" value="2"/>
</dbReference>
<dbReference type="PRINTS" id="PR01438">
    <property type="entry name" value="UNVRSLSTRESS"/>
</dbReference>
<organism evidence="3 4">
    <name type="scientific">Caballeronia temeraria</name>
    <dbReference type="NCBI Taxonomy" id="1777137"/>
    <lineage>
        <taxon>Bacteria</taxon>
        <taxon>Pseudomonadati</taxon>
        <taxon>Pseudomonadota</taxon>
        <taxon>Betaproteobacteria</taxon>
        <taxon>Burkholderiales</taxon>
        <taxon>Burkholderiaceae</taxon>
        <taxon>Caballeronia</taxon>
    </lineage>
</organism>
<dbReference type="Pfam" id="PF00582">
    <property type="entry name" value="Usp"/>
    <property type="match status" value="2"/>
</dbReference>
<dbReference type="InterPro" id="IPR006016">
    <property type="entry name" value="UspA"/>
</dbReference>
<feature type="domain" description="UspA" evidence="2">
    <location>
        <begin position="167"/>
        <end position="286"/>
    </location>
</feature>
<evidence type="ECO:0000313" key="3">
    <source>
        <dbReference type="EMBL" id="SAK52009.1"/>
    </source>
</evidence>
<evidence type="ECO:0000313" key="4">
    <source>
        <dbReference type="Proteomes" id="UP000054624"/>
    </source>
</evidence>
<keyword evidence="4" id="KW-1185">Reference proteome</keyword>
<dbReference type="SUPFAM" id="SSF52402">
    <property type="entry name" value="Adenine nucleotide alpha hydrolases-like"/>
    <property type="match status" value="2"/>
</dbReference>
<protein>
    <submittedName>
        <fullName evidence="3">Universal stress protein family protein</fullName>
    </submittedName>
</protein>
<accession>A0A158A2R5</accession>
<comment type="similarity">
    <text evidence="1">Belongs to the universal stress protein A family.</text>
</comment>
<reference evidence="4" key="1">
    <citation type="submission" date="2016-01" db="EMBL/GenBank/DDBJ databases">
        <authorList>
            <person name="Peeters Charlotte."/>
        </authorList>
    </citation>
    <scope>NUCLEOTIDE SEQUENCE [LARGE SCALE GENOMIC DNA]</scope>
</reference>
<dbReference type="AlphaFoldDB" id="A0A158A2R5"/>
<dbReference type="Gene3D" id="3.40.50.12370">
    <property type="match status" value="1"/>
</dbReference>
<evidence type="ECO:0000256" key="1">
    <source>
        <dbReference type="ARBA" id="ARBA00008791"/>
    </source>
</evidence>
<dbReference type="InterPro" id="IPR006015">
    <property type="entry name" value="Universal_stress_UspA"/>
</dbReference>
<evidence type="ECO:0000259" key="2">
    <source>
        <dbReference type="Pfam" id="PF00582"/>
    </source>
</evidence>